<proteinExistence type="predicted"/>
<reference evidence="1 2" key="1">
    <citation type="submission" date="2018-11" db="EMBL/GenBank/DDBJ databases">
        <title>The first complete genome of Serratia liquefaciens isolated from metalophyte plant revel distinctness adaptive mechanisms in an extreme habitat.</title>
        <authorList>
            <person name="Caneschi W.L."/>
            <person name="Sanchez A.B."/>
            <person name="Felestrino E.B."/>
            <person name="Assis R.A.B."/>
            <person name="Lemes C.G.C."/>
            <person name="Cordeiro I.F."/>
            <person name="Fonseca N.P."/>
            <person name="Villa M."/>
            <person name="Vieira I.T."/>
            <person name="Moraes L.A."/>
            <person name="Kamino L.H.Y."/>
            <person name="do Carmo F."/>
            <person name="Garcia C.M."/>
            <person name="Almeida N.F."/>
            <person name="Silva R.S."/>
            <person name="Ferro J.A."/>
            <person name="Ferro M.I.T."/>
            <person name="Varani A.M."/>
            <person name="Ferreira R.M."/>
            <person name="dos Santos V.L."/>
            <person name="Silva U.C."/>
            <person name="Setubal J.C."/>
            <person name="Moreira L.M."/>
        </authorList>
    </citation>
    <scope>NUCLEOTIDE SEQUENCE [LARGE SCALE GENOMIC DNA]</scope>
    <source>
        <strain evidence="1 2">FG3</strain>
        <plasmid evidence="1 2">p1-159</plasmid>
    </source>
</reference>
<dbReference type="EMBL" id="CP033894">
    <property type="protein sequence ID" value="QDL35707.1"/>
    <property type="molecule type" value="Genomic_DNA"/>
</dbReference>
<name>A0A515D5M3_SERLI</name>
<accession>A0A515D5M3</accession>
<protein>
    <submittedName>
        <fullName evidence="1">Uncharacterized protein</fullName>
    </submittedName>
</protein>
<evidence type="ECO:0000313" key="1">
    <source>
        <dbReference type="EMBL" id="QDL35707.1"/>
    </source>
</evidence>
<gene>
    <name evidence="1" type="ORF">EGO53_28350</name>
</gene>
<dbReference type="Proteomes" id="UP000317572">
    <property type="component" value="Plasmid p1-159"/>
</dbReference>
<dbReference type="AlphaFoldDB" id="A0A515D5M3"/>
<keyword evidence="1" id="KW-0614">Plasmid</keyword>
<organism evidence="1 2">
    <name type="scientific">Serratia liquefaciens</name>
    <dbReference type="NCBI Taxonomy" id="614"/>
    <lineage>
        <taxon>Bacteria</taxon>
        <taxon>Pseudomonadati</taxon>
        <taxon>Pseudomonadota</taxon>
        <taxon>Gammaproteobacteria</taxon>
        <taxon>Enterobacterales</taxon>
        <taxon>Yersiniaceae</taxon>
        <taxon>Serratia</taxon>
    </lineage>
</organism>
<sequence>MNTVEKILDSIGLRAQELSSLGQTDSLIVCRIFEAVQEYAMYRDKNPELEKECEQILSVIRSHLNQSVIR</sequence>
<evidence type="ECO:0000313" key="2">
    <source>
        <dbReference type="Proteomes" id="UP000317572"/>
    </source>
</evidence>
<geneLocation type="plasmid" evidence="1 2">
    <name>p1-159</name>
</geneLocation>